<dbReference type="Pfam" id="PF01381">
    <property type="entry name" value="HTH_3"/>
    <property type="match status" value="1"/>
</dbReference>
<dbReference type="SMART" id="SM00530">
    <property type="entry name" value="HTH_XRE"/>
    <property type="match status" value="1"/>
</dbReference>
<protein>
    <submittedName>
        <fullName evidence="2">Helix-turn-helix domain-containing protein</fullName>
    </submittedName>
</protein>
<accession>A0ABW3UX20</accession>
<proteinExistence type="predicted"/>
<dbReference type="Gene3D" id="1.10.260.40">
    <property type="entry name" value="lambda repressor-like DNA-binding domains"/>
    <property type="match status" value="1"/>
</dbReference>
<dbReference type="RefSeq" id="WP_345595433.1">
    <property type="nucleotide sequence ID" value="NZ_BAABJG010000064.1"/>
</dbReference>
<gene>
    <name evidence="2" type="ORF">ACFQ4B_35990</name>
</gene>
<organism evidence="2 3">
    <name type="scientific">Paenibacillus vulneris</name>
    <dbReference type="NCBI Taxonomy" id="1133364"/>
    <lineage>
        <taxon>Bacteria</taxon>
        <taxon>Bacillati</taxon>
        <taxon>Bacillota</taxon>
        <taxon>Bacilli</taxon>
        <taxon>Bacillales</taxon>
        <taxon>Paenibacillaceae</taxon>
        <taxon>Paenibacillus</taxon>
    </lineage>
</organism>
<comment type="caution">
    <text evidence="2">The sequence shown here is derived from an EMBL/GenBank/DDBJ whole genome shotgun (WGS) entry which is preliminary data.</text>
</comment>
<evidence type="ECO:0000313" key="2">
    <source>
        <dbReference type="EMBL" id="MFD1225492.1"/>
    </source>
</evidence>
<name>A0ABW3UX20_9BACL</name>
<dbReference type="EMBL" id="JBHTLU010000062">
    <property type="protein sequence ID" value="MFD1225492.1"/>
    <property type="molecule type" value="Genomic_DNA"/>
</dbReference>
<dbReference type="PROSITE" id="PS50943">
    <property type="entry name" value="HTH_CROC1"/>
    <property type="match status" value="1"/>
</dbReference>
<dbReference type="InterPro" id="IPR001387">
    <property type="entry name" value="Cro/C1-type_HTH"/>
</dbReference>
<evidence type="ECO:0000313" key="3">
    <source>
        <dbReference type="Proteomes" id="UP001597180"/>
    </source>
</evidence>
<dbReference type="SUPFAM" id="SSF47413">
    <property type="entry name" value="lambda repressor-like DNA-binding domains"/>
    <property type="match status" value="1"/>
</dbReference>
<dbReference type="Proteomes" id="UP001597180">
    <property type="component" value="Unassembled WGS sequence"/>
</dbReference>
<reference evidence="3" key="1">
    <citation type="journal article" date="2019" name="Int. J. Syst. Evol. Microbiol.">
        <title>The Global Catalogue of Microorganisms (GCM) 10K type strain sequencing project: providing services to taxonomists for standard genome sequencing and annotation.</title>
        <authorList>
            <consortium name="The Broad Institute Genomics Platform"/>
            <consortium name="The Broad Institute Genome Sequencing Center for Infectious Disease"/>
            <person name="Wu L."/>
            <person name="Ma J."/>
        </authorList>
    </citation>
    <scope>NUCLEOTIDE SEQUENCE [LARGE SCALE GENOMIC DNA]</scope>
    <source>
        <strain evidence="3">CCUG 53270</strain>
    </source>
</reference>
<sequence>MPLTVESLYKVRSMRGLSLYDIARLAGVSESYISKIEKGQRPLTAKLARKIIEKLDLTPDRLEQLVRAYDEFNYGGLRYKRK</sequence>
<keyword evidence="3" id="KW-1185">Reference proteome</keyword>
<dbReference type="InterPro" id="IPR010982">
    <property type="entry name" value="Lambda_DNA-bd_dom_sf"/>
</dbReference>
<evidence type="ECO:0000259" key="1">
    <source>
        <dbReference type="PROSITE" id="PS50943"/>
    </source>
</evidence>
<dbReference type="CDD" id="cd00093">
    <property type="entry name" value="HTH_XRE"/>
    <property type="match status" value="1"/>
</dbReference>
<feature type="domain" description="HTH cro/C1-type" evidence="1">
    <location>
        <begin position="8"/>
        <end position="62"/>
    </location>
</feature>